<dbReference type="WBParaSite" id="RSKR_0000645300.1">
    <property type="protein sequence ID" value="RSKR_0000645300.1"/>
    <property type="gene ID" value="RSKR_0000645300"/>
</dbReference>
<proteinExistence type="predicted"/>
<accession>A0AC35U0Z4</accession>
<protein>
    <submittedName>
        <fullName evidence="2">Saposin B-type domain-containing protein</fullName>
    </submittedName>
</protein>
<dbReference type="Proteomes" id="UP000095286">
    <property type="component" value="Unplaced"/>
</dbReference>
<reference evidence="2" key="1">
    <citation type="submission" date="2016-11" db="UniProtKB">
        <authorList>
            <consortium name="WormBaseParasite"/>
        </authorList>
    </citation>
    <scope>IDENTIFICATION</scope>
    <source>
        <strain evidence="2">KR3021</strain>
    </source>
</reference>
<evidence type="ECO:0000313" key="2">
    <source>
        <dbReference type="WBParaSite" id="RSKR_0000645300.1"/>
    </source>
</evidence>
<name>A0AC35U0Z4_9BILA</name>
<sequence length="97" mass="10372">MKFITVLLSLLFVASVVSAGQLCQLCISFVGGIEQGIESDEPDIVKYGDDLCNELTGNSALLDPVCKQLVQTEMDKIVAALKNGQDAKSICADIDFC</sequence>
<organism evidence="1 2">
    <name type="scientific">Rhabditophanes sp. KR3021</name>
    <dbReference type="NCBI Taxonomy" id="114890"/>
    <lineage>
        <taxon>Eukaryota</taxon>
        <taxon>Metazoa</taxon>
        <taxon>Ecdysozoa</taxon>
        <taxon>Nematoda</taxon>
        <taxon>Chromadorea</taxon>
        <taxon>Rhabditida</taxon>
        <taxon>Tylenchina</taxon>
        <taxon>Panagrolaimomorpha</taxon>
        <taxon>Strongyloidoidea</taxon>
        <taxon>Alloionematidae</taxon>
        <taxon>Rhabditophanes</taxon>
    </lineage>
</organism>
<evidence type="ECO:0000313" key="1">
    <source>
        <dbReference type="Proteomes" id="UP000095286"/>
    </source>
</evidence>